<keyword evidence="3" id="KW-1185">Reference proteome</keyword>
<evidence type="ECO:0000313" key="2">
    <source>
        <dbReference type="EMBL" id="KAF3323944.1"/>
    </source>
</evidence>
<accession>A0A833QR68</accession>
<dbReference type="AlphaFoldDB" id="A0A833QR68"/>
<evidence type="ECO:0000256" key="1">
    <source>
        <dbReference type="SAM" id="MobiDB-lite"/>
    </source>
</evidence>
<reference evidence="2" key="1">
    <citation type="submission" date="2020-01" db="EMBL/GenBank/DDBJ databases">
        <title>Genome sequence of Kobresia littledalei, the first chromosome-level genome in the family Cyperaceae.</title>
        <authorList>
            <person name="Qu G."/>
        </authorList>
    </citation>
    <scope>NUCLEOTIDE SEQUENCE</scope>
    <source>
        <strain evidence="2">C.B.Clarke</strain>
        <tissue evidence="2">Leaf</tissue>
    </source>
</reference>
<dbReference type="InterPro" id="IPR025322">
    <property type="entry name" value="PADRE_dom"/>
</dbReference>
<dbReference type="OrthoDB" id="843671at2759"/>
<sequence>MAYCLLAQWEYLKHVLNTDTLPEVSNGVLAIWRNSLAITVWSSWTPSHPPLAGPTLCPPLEIQAVMLPFDSTTRQSTNSKYLTPPINTPPFSAFSKSTKTDSSGSHLLKHLTMGQCTSVQATSPATVKLILSDGGLREFSWPIKPAYILGKEEQTSFVCDSDTMEIDQIVTATASNKELRLGQIYFVLPRSMLNRPLKAEEMAALVVRASGALAKASSGGKGRKGTVTPLVFEMEEESNKEKKRVAERKGSGKGRKFASDLSAIAE</sequence>
<dbReference type="EMBL" id="SWLB01000022">
    <property type="protein sequence ID" value="KAF3323944.1"/>
    <property type="molecule type" value="Genomic_DNA"/>
</dbReference>
<evidence type="ECO:0000313" key="3">
    <source>
        <dbReference type="Proteomes" id="UP000623129"/>
    </source>
</evidence>
<dbReference type="Pfam" id="PF14009">
    <property type="entry name" value="PADRE"/>
    <property type="match status" value="1"/>
</dbReference>
<gene>
    <name evidence="2" type="ORF">FCM35_KLT11411</name>
</gene>
<comment type="caution">
    <text evidence="2">The sequence shown here is derived from an EMBL/GenBank/DDBJ whole genome shotgun (WGS) entry which is preliminary data.</text>
</comment>
<protein>
    <submittedName>
        <fullName evidence="2">Uncharacterized protein</fullName>
    </submittedName>
</protein>
<feature type="compositionally biased region" description="Basic residues" evidence="1">
    <location>
        <begin position="241"/>
        <end position="256"/>
    </location>
</feature>
<dbReference type="PANTHER" id="PTHR33052">
    <property type="entry name" value="DUF4228 DOMAIN PROTEIN-RELATED"/>
    <property type="match status" value="1"/>
</dbReference>
<feature type="region of interest" description="Disordered" evidence="1">
    <location>
        <begin position="215"/>
        <end position="266"/>
    </location>
</feature>
<name>A0A833QR68_9POAL</name>
<organism evidence="2 3">
    <name type="scientific">Carex littledalei</name>
    <dbReference type="NCBI Taxonomy" id="544730"/>
    <lineage>
        <taxon>Eukaryota</taxon>
        <taxon>Viridiplantae</taxon>
        <taxon>Streptophyta</taxon>
        <taxon>Embryophyta</taxon>
        <taxon>Tracheophyta</taxon>
        <taxon>Spermatophyta</taxon>
        <taxon>Magnoliopsida</taxon>
        <taxon>Liliopsida</taxon>
        <taxon>Poales</taxon>
        <taxon>Cyperaceae</taxon>
        <taxon>Cyperoideae</taxon>
        <taxon>Cariceae</taxon>
        <taxon>Carex</taxon>
        <taxon>Carex subgen. Euthyceras</taxon>
    </lineage>
</organism>
<proteinExistence type="predicted"/>
<dbReference type="Proteomes" id="UP000623129">
    <property type="component" value="Unassembled WGS sequence"/>
</dbReference>